<dbReference type="SMART" id="SM00258">
    <property type="entry name" value="SAND"/>
    <property type="match status" value="1"/>
</dbReference>
<evidence type="ECO:0000259" key="6">
    <source>
        <dbReference type="PROSITE" id="PS50864"/>
    </source>
</evidence>
<evidence type="ECO:0000256" key="2">
    <source>
        <dbReference type="ARBA" id="ARBA00023015"/>
    </source>
</evidence>
<keyword evidence="4" id="KW-0539">Nucleus</keyword>
<proteinExistence type="predicted"/>
<name>A0AAV2H3J2_LYMST</name>
<dbReference type="Proteomes" id="UP001497497">
    <property type="component" value="Unassembled WGS sequence"/>
</dbReference>
<dbReference type="GO" id="GO:0000981">
    <property type="term" value="F:DNA-binding transcription factor activity, RNA polymerase II-specific"/>
    <property type="evidence" value="ECO:0007669"/>
    <property type="project" value="TreeGrafter"/>
</dbReference>
<dbReference type="EMBL" id="CAXITT010000029">
    <property type="protein sequence ID" value="CAL1528229.1"/>
    <property type="molecule type" value="Genomic_DNA"/>
</dbReference>
<evidence type="ECO:0000313" key="7">
    <source>
        <dbReference type="EMBL" id="CAL1528229.1"/>
    </source>
</evidence>
<feature type="region of interest" description="Disordered" evidence="5">
    <location>
        <begin position="1"/>
        <end position="39"/>
    </location>
</feature>
<evidence type="ECO:0000256" key="1">
    <source>
        <dbReference type="ARBA" id="ARBA00022553"/>
    </source>
</evidence>
<keyword evidence="1" id="KW-0597">Phosphoprotein</keyword>
<feature type="region of interest" description="Disordered" evidence="5">
    <location>
        <begin position="228"/>
        <end position="252"/>
    </location>
</feature>
<accession>A0AAV2H3J2</accession>
<organism evidence="7 8">
    <name type="scientific">Lymnaea stagnalis</name>
    <name type="common">Great pond snail</name>
    <name type="synonym">Helix stagnalis</name>
    <dbReference type="NCBI Taxonomy" id="6523"/>
    <lineage>
        <taxon>Eukaryota</taxon>
        <taxon>Metazoa</taxon>
        <taxon>Spiralia</taxon>
        <taxon>Lophotrochozoa</taxon>
        <taxon>Mollusca</taxon>
        <taxon>Gastropoda</taxon>
        <taxon>Heterobranchia</taxon>
        <taxon>Euthyneura</taxon>
        <taxon>Panpulmonata</taxon>
        <taxon>Hygrophila</taxon>
        <taxon>Lymnaeoidea</taxon>
        <taxon>Lymnaeidae</taxon>
        <taxon>Lymnaea</taxon>
    </lineage>
</organism>
<evidence type="ECO:0000256" key="4">
    <source>
        <dbReference type="ARBA" id="ARBA00023242"/>
    </source>
</evidence>
<dbReference type="AlphaFoldDB" id="A0AAV2H3J2"/>
<dbReference type="Gene3D" id="3.10.390.10">
    <property type="entry name" value="SAND domain-like"/>
    <property type="match status" value="1"/>
</dbReference>
<reference evidence="7 8" key="1">
    <citation type="submission" date="2024-04" db="EMBL/GenBank/DDBJ databases">
        <authorList>
            <consortium name="Genoscope - CEA"/>
            <person name="William W."/>
        </authorList>
    </citation>
    <scope>NUCLEOTIDE SEQUENCE [LARGE SCALE GENOMIC DNA]</scope>
</reference>
<dbReference type="PANTHER" id="PTHR10237">
    <property type="entry name" value="DEFORMED EPIDERMAL AUTOREGULATORY FACTOR 1 HOMOLOG SUPPRESSIN"/>
    <property type="match status" value="1"/>
</dbReference>
<keyword evidence="8" id="KW-1185">Reference proteome</keyword>
<protein>
    <recommendedName>
        <fullName evidence="6">SAND domain-containing protein</fullName>
    </recommendedName>
</protein>
<feature type="compositionally biased region" description="Low complexity" evidence="5">
    <location>
        <begin position="26"/>
        <end position="39"/>
    </location>
</feature>
<dbReference type="SUPFAM" id="SSF63763">
    <property type="entry name" value="SAND domain-like"/>
    <property type="match status" value="1"/>
</dbReference>
<comment type="caution">
    <text evidence="7">The sequence shown here is derived from an EMBL/GenBank/DDBJ whole genome shotgun (WGS) entry which is preliminary data.</text>
</comment>
<feature type="region of interest" description="Disordered" evidence="5">
    <location>
        <begin position="489"/>
        <end position="518"/>
    </location>
</feature>
<dbReference type="GO" id="GO:0003677">
    <property type="term" value="F:DNA binding"/>
    <property type="evidence" value="ECO:0007669"/>
    <property type="project" value="InterPro"/>
</dbReference>
<feature type="region of interest" description="Disordered" evidence="5">
    <location>
        <begin position="87"/>
        <end position="112"/>
    </location>
</feature>
<dbReference type="PROSITE" id="PS50864">
    <property type="entry name" value="SAND"/>
    <property type="match status" value="1"/>
</dbReference>
<evidence type="ECO:0000256" key="3">
    <source>
        <dbReference type="ARBA" id="ARBA00023163"/>
    </source>
</evidence>
<dbReference type="InterPro" id="IPR010919">
    <property type="entry name" value="SAND-like_dom_sf"/>
</dbReference>
<dbReference type="FunFam" id="3.10.390.10:FF:000004">
    <property type="entry name" value="Deformed epidermal autoregulatory factor 1"/>
    <property type="match status" value="1"/>
</dbReference>
<feature type="compositionally biased region" description="Polar residues" evidence="5">
    <location>
        <begin position="489"/>
        <end position="503"/>
    </location>
</feature>
<evidence type="ECO:0000256" key="5">
    <source>
        <dbReference type="SAM" id="MobiDB-lite"/>
    </source>
</evidence>
<keyword evidence="2" id="KW-0805">Transcription regulation</keyword>
<dbReference type="GO" id="GO:0005634">
    <property type="term" value="C:nucleus"/>
    <property type="evidence" value="ECO:0007669"/>
    <property type="project" value="TreeGrafter"/>
</dbReference>
<keyword evidence="3" id="KW-0804">Transcription</keyword>
<sequence length="518" mass="56785">MTEADIAGDLPNGDDSAFVDEHQHGSETPPETSTVTVSSPGTALTADHVFVATSQGLISAQQFQEASNGGIKTTHIVIHDQTLDQLAEGGGGLKTPTTPLPPSTPATPLSKEDKGFRYQWDDSVHNEILPVRCKHTNGELYKSKFGSGGRGKCIKSSDNEWYTPNEFEATAGRASSKDWKRSIRYGGRTLQCLIEDNILQPHATSCTCASCCDDEAVTGPVRLFVPYKRRKKDSEPEPMLSPNKKPRLPSVTLKSPITPQLGLAVPKIEIDQNATQVMVPVVQGHGGIPTTATVQSVSLHHTPDNKGEMVHIVATDAQGNFVSGGGCLYGMTIVGPHDETYLKSVEQKAIANAVVMTPIAIAQPNQKQNQIVTMDVTEQKNWWQLEEMANNLLQQAQQLKIMIEQVKQQSLIAKDNALQIQRAQFEKEKQDALNASRMEAQMNITRARMEERAQREILVHQALTRADIHEKMDTVTVLTDDKGTYNVSWPPSASGAGNITMVMSQEDEEEDKDSKDRL</sequence>
<dbReference type="InterPro" id="IPR024119">
    <property type="entry name" value="TF_DEAF-1"/>
</dbReference>
<dbReference type="PANTHER" id="PTHR10237:SF1">
    <property type="entry name" value="DEFORMED EPIDERMAL AUTOREGULATORY FACTOR 1 HOMOLOG"/>
    <property type="match status" value="1"/>
</dbReference>
<dbReference type="Pfam" id="PF01342">
    <property type="entry name" value="SAND"/>
    <property type="match status" value="1"/>
</dbReference>
<evidence type="ECO:0000313" key="8">
    <source>
        <dbReference type="Proteomes" id="UP001497497"/>
    </source>
</evidence>
<dbReference type="InterPro" id="IPR000770">
    <property type="entry name" value="SAND_dom"/>
</dbReference>
<gene>
    <name evidence="7" type="ORF">GSLYS_00002399001</name>
</gene>
<feature type="domain" description="SAND" evidence="6">
    <location>
        <begin position="119"/>
        <end position="200"/>
    </location>
</feature>